<protein>
    <recommendedName>
        <fullName evidence="4">Replication initiation factor</fullName>
    </recommendedName>
</protein>
<sequence>MSENKSLNGVDSARLSDPARPTQNEDQAASLSPDVRAAHTAGSGAEGAPPSNTAPYTCIDSNEDRQLPYFQALRWGVDSLYVSYKGSLTDEAKIQLKRLKELAQSQRPSDVAVAQIKIGDHIFEVKDKGTGLFGFILEDNAYRIQLAKPGSKLPMAYVKVSSQYLTARTPWEIVEELDYLLSTISSKLEEPKVSRIDLFVDFVSSINMESWDRTAWVTRANQINAYSVAGQFSGWTVGLGGAIAARLYDKVLEIVSQSKKDYLFPLWQKAGWSGSGRVWRLEFEFKQEAISQLGIKDFDLVMEGLGGLWGYATTEWLRLTEPNPSDATRSRWPIHPLWALLASIDWEDEGGPLTRTFPVSREPSHDWLMTHGLSSLTSFMASQGVYDFAEGLALFREELHAYHEEKAFLFGQSFSEYVWDKVALKIRQYNRAMNADQLSEAEKQSKRMHAVADAYRKASDGE</sequence>
<dbReference type="RefSeq" id="WP_402703176.1">
    <property type="nucleotide sequence ID" value="NZ_JBIUZV010000016.1"/>
</dbReference>
<dbReference type="Proteomes" id="UP001617427">
    <property type="component" value="Unassembled WGS sequence"/>
</dbReference>
<evidence type="ECO:0008006" key="4">
    <source>
        <dbReference type="Google" id="ProtNLM"/>
    </source>
</evidence>
<proteinExistence type="predicted"/>
<organism evidence="2 3">
    <name type="scientific">Herbaspirillum chlorophenolicum</name>
    <dbReference type="NCBI Taxonomy" id="211589"/>
    <lineage>
        <taxon>Bacteria</taxon>
        <taxon>Pseudomonadati</taxon>
        <taxon>Pseudomonadota</taxon>
        <taxon>Betaproteobacteria</taxon>
        <taxon>Burkholderiales</taxon>
        <taxon>Oxalobacteraceae</taxon>
        <taxon>Herbaspirillum</taxon>
    </lineage>
</organism>
<dbReference type="EMBL" id="JBIUZV010000016">
    <property type="protein sequence ID" value="MFJ3048261.1"/>
    <property type="molecule type" value="Genomic_DNA"/>
</dbReference>
<reference evidence="2 3" key="1">
    <citation type="submission" date="2024-10" db="EMBL/GenBank/DDBJ databases">
        <title>The Natural Products Discovery Center: Release of the First 8490 Sequenced Strains for Exploring Actinobacteria Biosynthetic Diversity.</title>
        <authorList>
            <person name="Kalkreuter E."/>
            <person name="Kautsar S.A."/>
            <person name="Yang D."/>
            <person name="Bader C.D."/>
            <person name="Teijaro C.N."/>
            <person name="Fluegel L."/>
            <person name="Davis C.M."/>
            <person name="Simpson J.R."/>
            <person name="Lauterbach L."/>
            <person name="Steele A.D."/>
            <person name="Gui C."/>
            <person name="Meng S."/>
            <person name="Li G."/>
            <person name="Viehrig K."/>
            <person name="Ye F."/>
            <person name="Su P."/>
            <person name="Kiefer A.F."/>
            <person name="Nichols A."/>
            <person name="Cepeda A.J."/>
            <person name="Yan W."/>
            <person name="Fan B."/>
            <person name="Jiang Y."/>
            <person name="Adhikari A."/>
            <person name="Zheng C.-J."/>
            <person name="Schuster L."/>
            <person name="Cowan T.M."/>
            <person name="Smanski M.J."/>
            <person name="Chevrette M.G."/>
            <person name="De Carvalho L.P.S."/>
            <person name="Shen B."/>
        </authorList>
    </citation>
    <scope>NUCLEOTIDE SEQUENCE [LARGE SCALE GENOMIC DNA]</scope>
    <source>
        <strain evidence="2 3">NPDC087045</strain>
    </source>
</reference>
<evidence type="ECO:0000313" key="2">
    <source>
        <dbReference type="EMBL" id="MFJ3048261.1"/>
    </source>
</evidence>
<feature type="compositionally biased region" description="Polar residues" evidence="1">
    <location>
        <begin position="21"/>
        <end position="30"/>
    </location>
</feature>
<gene>
    <name evidence="2" type="ORF">ACIPEN_20705</name>
</gene>
<name>A0ABW8F4R2_9BURK</name>
<evidence type="ECO:0000313" key="3">
    <source>
        <dbReference type="Proteomes" id="UP001617427"/>
    </source>
</evidence>
<keyword evidence="3" id="KW-1185">Reference proteome</keyword>
<accession>A0ABW8F4R2</accession>
<evidence type="ECO:0000256" key="1">
    <source>
        <dbReference type="SAM" id="MobiDB-lite"/>
    </source>
</evidence>
<feature type="region of interest" description="Disordered" evidence="1">
    <location>
        <begin position="1"/>
        <end position="59"/>
    </location>
</feature>
<comment type="caution">
    <text evidence="2">The sequence shown here is derived from an EMBL/GenBank/DDBJ whole genome shotgun (WGS) entry which is preliminary data.</text>
</comment>